<evidence type="ECO:0000313" key="2">
    <source>
        <dbReference type="Proteomes" id="UP000054279"/>
    </source>
</evidence>
<accession>A0A0C9UZY8</accession>
<dbReference type="HOGENOM" id="CLU_1462213_0_0_1"/>
<keyword evidence="2" id="KW-1185">Reference proteome</keyword>
<gene>
    <name evidence="1" type="ORF">M422DRAFT_267692</name>
</gene>
<proteinExistence type="predicted"/>
<sequence>MTIHNQGLTSFGVFHSISHQGVVAVEGMETWNDLPGGSGGYLLSGALVVCKVIFPFVTLRWGIVEYAPPNLNVYDAHSLQIPSPKLPVASRSSPYSILRGLTIVTAQIQSKNSLPPPPRNSRIHIDSDTILRTLRKGVKSVGSTYIRVVSVQLSMLTSLREAKWNLEQGIEGIEGDGEPHAARSC</sequence>
<evidence type="ECO:0000313" key="1">
    <source>
        <dbReference type="EMBL" id="KIJ30750.1"/>
    </source>
</evidence>
<protein>
    <submittedName>
        <fullName evidence="1">Uncharacterized protein</fullName>
    </submittedName>
</protein>
<dbReference type="Proteomes" id="UP000054279">
    <property type="component" value="Unassembled WGS sequence"/>
</dbReference>
<reference evidence="1 2" key="1">
    <citation type="submission" date="2014-06" db="EMBL/GenBank/DDBJ databases">
        <title>Evolutionary Origins and Diversification of the Mycorrhizal Mutualists.</title>
        <authorList>
            <consortium name="DOE Joint Genome Institute"/>
            <consortium name="Mycorrhizal Genomics Consortium"/>
            <person name="Kohler A."/>
            <person name="Kuo A."/>
            <person name="Nagy L.G."/>
            <person name="Floudas D."/>
            <person name="Copeland A."/>
            <person name="Barry K.W."/>
            <person name="Cichocki N."/>
            <person name="Veneault-Fourrey C."/>
            <person name="LaButti K."/>
            <person name="Lindquist E.A."/>
            <person name="Lipzen A."/>
            <person name="Lundell T."/>
            <person name="Morin E."/>
            <person name="Murat C."/>
            <person name="Riley R."/>
            <person name="Ohm R."/>
            <person name="Sun H."/>
            <person name="Tunlid A."/>
            <person name="Henrissat B."/>
            <person name="Grigoriev I.V."/>
            <person name="Hibbett D.S."/>
            <person name="Martin F."/>
        </authorList>
    </citation>
    <scope>NUCLEOTIDE SEQUENCE [LARGE SCALE GENOMIC DNA]</scope>
    <source>
        <strain evidence="1 2">SS14</strain>
    </source>
</reference>
<dbReference type="EMBL" id="KN837255">
    <property type="protein sequence ID" value="KIJ30750.1"/>
    <property type="molecule type" value="Genomic_DNA"/>
</dbReference>
<name>A0A0C9UZY8_SPHS4</name>
<organism evidence="1 2">
    <name type="scientific">Sphaerobolus stellatus (strain SS14)</name>
    <dbReference type="NCBI Taxonomy" id="990650"/>
    <lineage>
        <taxon>Eukaryota</taxon>
        <taxon>Fungi</taxon>
        <taxon>Dikarya</taxon>
        <taxon>Basidiomycota</taxon>
        <taxon>Agaricomycotina</taxon>
        <taxon>Agaricomycetes</taxon>
        <taxon>Phallomycetidae</taxon>
        <taxon>Geastrales</taxon>
        <taxon>Sphaerobolaceae</taxon>
        <taxon>Sphaerobolus</taxon>
    </lineage>
</organism>
<dbReference type="AlphaFoldDB" id="A0A0C9UZY8"/>